<dbReference type="Gene3D" id="1.10.10.10">
    <property type="entry name" value="Winged helix-like DNA-binding domain superfamily/Winged helix DNA-binding domain"/>
    <property type="match status" value="1"/>
</dbReference>
<dbReference type="RefSeq" id="WP_239151617.1">
    <property type="nucleotide sequence ID" value="NZ_BOPG01000021.1"/>
</dbReference>
<dbReference type="PANTHER" id="PTHR18964:SF149">
    <property type="entry name" value="BIFUNCTIONAL UDP-N-ACETYLGLUCOSAMINE 2-EPIMERASE_N-ACETYLMANNOSAMINE KINASE"/>
    <property type="match status" value="1"/>
</dbReference>
<keyword evidence="3" id="KW-1185">Reference proteome</keyword>
<gene>
    <name evidence="2" type="ORF">Vau01_032350</name>
</gene>
<dbReference type="GO" id="GO:0016301">
    <property type="term" value="F:kinase activity"/>
    <property type="evidence" value="ECO:0007669"/>
    <property type="project" value="UniProtKB-KW"/>
</dbReference>
<dbReference type="InterPro" id="IPR043129">
    <property type="entry name" value="ATPase_NBD"/>
</dbReference>
<dbReference type="Proteomes" id="UP000612585">
    <property type="component" value="Unassembled WGS sequence"/>
</dbReference>
<dbReference type="InterPro" id="IPR036390">
    <property type="entry name" value="WH_DNA-bd_sf"/>
</dbReference>
<dbReference type="PANTHER" id="PTHR18964">
    <property type="entry name" value="ROK (REPRESSOR, ORF, KINASE) FAMILY"/>
    <property type="match status" value="1"/>
</dbReference>
<proteinExistence type="inferred from homology"/>
<comment type="caution">
    <text evidence="2">The sequence shown here is derived from an EMBL/GenBank/DDBJ whole genome shotgun (WGS) entry which is preliminary data.</text>
</comment>
<dbReference type="PROSITE" id="PS01125">
    <property type="entry name" value="ROK"/>
    <property type="match status" value="1"/>
</dbReference>
<evidence type="ECO:0000256" key="1">
    <source>
        <dbReference type="ARBA" id="ARBA00006479"/>
    </source>
</evidence>
<dbReference type="AlphaFoldDB" id="A0A8J4DZ92"/>
<accession>A0A8J4DZ92</accession>
<dbReference type="InterPro" id="IPR000600">
    <property type="entry name" value="ROK"/>
</dbReference>
<dbReference type="SUPFAM" id="SSF53067">
    <property type="entry name" value="Actin-like ATPase domain"/>
    <property type="match status" value="1"/>
</dbReference>
<protein>
    <submittedName>
        <fullName evidence="2">Sugar kinase</fullName>
    </submittedName>
</protein>
<dbReference type="InterPro" id="IPR049874">
    <property type="entry name" value="ROK_cs"/>
</dbReference>
<dbReference type="Gene3D" id="3.30.420.40">
    <property type="match status" value="2"/>
</dbReference>
<evidence type="ECO:0000313" key="3">
    <source>
        <dbReference type="Proteomes" id="UP000612585"/>
    </source>
</evidence>
<dbReference type="SUPFAM" id="SSF46785">
    <property type="entry name" value="Winged helix' DNA-binding domain"/>
    <property type="match status" value="1"/>
</dbReference>
<sequence length="401" mass="42428">MRRTSRDIRVANRFEVLRHIVAARGESRSVSRQQIATDTGLSLATAANLVGELLDLGLLVEVGYQDSNGGRPRALVSINPDGGRLVGIDVAETYVHVEVFDPALTVLASVEEELHPEENRPEQVVRHIVSSFEAANVDPARVLGVGISVPGQVDTDGGVSVFAPNWNWHDVPLRTLLAGELNLPLYLDNPLRACLVAELWFGAGRGRQDVVVVNLGTGVGAGLAFGGELYRGATNSAGEWGHTTLVVDGRLCHCGSRGCVETYVGAPGIMQNLRDMAPTSPMLHPDDQTATIAALARGVAGGDPVAVKVVTETARYLGVAVADLINLVNPEVIVLSSWVAAQLGGPLLAEVRAVVDRHALRRPRAATDITLSALAGNPVSLGAATFALKRYLSALRTPLRS</sequence>
<keyword evidence="2" id="KW-0418">Kinase</keyword>
<reference evidence="2" key="1">
    <citation type="submission" date="2021-01" db="EMBL/GenBank/DDBJ databases">
        <title>Whole genome shotgun sequence of Virgisporangium aurantiacum NBRC 16421.</title>
        <authorList>
            <person name="Komaki H."/>
            <person name="Tamura T."/>
        </authorList>
    </citation>
    <scope>NUCLEOTIDE SEQUENCE</scope>
    <source>
        <strain evidence="2">NBRC 16421</strain>
    </source>
</reference>
<dbReference type="InterPro" id="IPR036388">
    <property type="entry name" value="WH-like_DNA-bd_sf"/>
</dbReference>
<organism evidence="2 3">
    <name type="scientific">Virgisporangium aurantiacum</name>
    <dbReference type="NCBI Taxonomy" id="175570"/>
    <lineage>
        <taxon>Bacteria</taxon>
        <taxon>Bacillati</taxon>
        <taxon>Actinomycetota</taxon>
        <taxon>Actinomycetes</taxon>
        <taxon>Micromonosporales</taxon>
        <taxon>Micromonosporaceae</taxon>
        <taxon>Virgisporangium</taxon>
    </lineage>
</organism>
<dbReference type="Pfam" id="PF00480">
    <property type="entry name" value="ROK"/>
    <property type="match status" value="1"/>
</dbReference>
<dbReference type="EMBL" id="BOPG01000021">
    <property type="protein sequence ID" value="GIJ55719.1"/>
    <property type="molecule type" value="Genomic_DNA"/>
</dbReference>
<keyword evidence="2" id="KW-0808">Transferase</keyword>
<name>A0A8J4DZ92_9ACTN</name>
<evidence type="ECO:0000313" key="2">
    <source>
        <dbReference type="EMBL" id="GIJ55719.1"/>
    </source>
</evidence>
<comment type="similarity">
    <text evidence="1">Belongs to the ROK (NagC/XylR) family.</text>
</comment>